<feature type="region of interest" description="Disordered" evidence="3">
    <location>
        <begin position="18"/>
        <end position="77"/>
    </location>
</feature>
<sequence>MDWGMELEVTSKKLLPRLGRRAGQSSNLQEELKSDEELLDSPISPSSEQSARTIAGGHQPVAPPRSRKTGWADEFKSGGKMKSTINIIEQLFLRERFRGVDKDEPEDEIPVIPDLDEIQEDNFLSEIANTHLGGVNRVETYKELDTDLYKSTALSSLDDVNLSLLTEKLYPDKLVREPDEVWNWDLSFTQIASEINSEKQNEVKS</sequence>
<name>A0ABM3FTC3_NEOLC</name>
<keyword evidence="2" id="KW-0970">Cilium biogenesis/degradation</keyword>
<dbReference type="InterPro" id="IPR029302">
    <property type="entry name" value="IFT43"/>
</dbReference>
<organism evidence="4 5">
    <name type="scientific">Neodiprion lecontei</name>
    <name type="common">Redheaded pine sawfly</name>
    <dbReference type="NCBI Taxonomy" id="441921"/>
    <lineage>
        <taxon>Eukaryota</taxon>
        <taxon>Metazoa</taxon>
        <taxon>Ecdysozoa</taxon>
        <taxon>Arthropoda</taxon>
        <taxon>Hexapoda</taxon>
        <taxon>Insecta</taxon>
        <taxon>Pterygota</taxon>
        <taxon>Neoptera</taxon>
        <taxon>Endopterygota</taxon>
        <taxon>Hymenoptera</taxon>
        <taxon>Tenthredinoidea</taxon>
        <taxon>Diprionidae</taxon>
        <taxon>Diprioninae</taxon>
        <taxon>Neodiprion</taxon>
    </lineage>
</organism>
<protein>
    <submittedName>
        <fullName evidence="5">Intraflagellar transport protein 43 homolog isoform X1</fullName>
    </submittedName>
</protein>
<evidence type="ECO:0000313" key="4">
    <source>
        <dbReference type="Proteomes" id="UP000829291"/>
    </source>
</evidence>
<comment type="similarity">
    <text evidence="1">Belongs to the IFT43 family.</text>
</comment>
<dbReference type="RefSeq" id="XP_046591258.1">
    <property type="nucleotide sequence ID" value="XM_046735302.1"/>
</dbReference>
<accession>A0ABM3FTC3</accession>
<proteinExistence type="inferred from homology"/>
<keyword evidence="4" id="KW-1185">Reference proteome</keyword>
<dbReference type="PANTHER" id="PTHR33724">
    <property type="entry name" value="INTRAFLAGELLAR TRANSPORT PROTEIN 43 HOMOLOG"/>
    <property type="match status" value="1"/>
</dbReference>
<gene>
    <name evidence="5" type="primary">LOC107224496</name>
</gene>
<dbReference type="GeneID" id="107224496"/>
<evidence type="ECO:0000256" key="3">
    <source>
        <dbReference type="SAM" id="MobiDB-lite"/>
    </source>
</evidence>
<dbReference type="Pfam" id="PF15305">
    <property type="entry name" value="IFT43"/>
    <property type="match status" value="1"/>
</dbReference>
<evidence type="ECO:0000313" key="5">
    <source>
        <dbReference type="RefSeq" id="XP_046591258.1"/>
    </source>
</evidence>
<reference evidence="5" key="1">
    <citation type="submission" date="2025-08" db="UniProtKB">
        <authorList>
            <consortium name="RefSeq"/>
        </authorList>
    </citation>
    <scope>IDENTIFICATION</scope>
    <source>
        <tissue evidence="5">Thorax and Abdomen</tissue>
    </source>
</reference>
<evidence type="ECO:0000256" key="2">
    <source>
        <dbReference type="ARBA" id="ARBA00022794"/>
    </source>
</evidence>
<dbReference type="PANTHER" id="PTHR33724:SF1">
    <property type="entry name" value="INTRAFLAGELLAR TRANSPORT PROTEIN 43 HOMOLOG"/>
    <property type="match status" value="1"/>
</dbReference>
<feature type="compositionally biased region" description="Polar residues" evidence="3">
    <location>
        <begin position="43"/>
        <end position="52"/>
    </location>
</feature>
<dbReference type="Proteomes" id="UP000829291">
    <property type="component" value="Chromosome 3"/>
</dbReference>
<evidence type="ECO:0000256" key="1">
    <source>
        <dbReference type="ARBA" id="ARBA00007563"/>
    </source>
</evidence>